<feature type="disulfide bond" evidence="16">
    <location>
        <begin position="468"/>
        <end position="486"/>
    </location>
</feature>
<dbReference type="SMART" id="SM00020">
    <property type="entry name" value="Tryp_SPc"/>
    <property type="match status" value="1"/>
</dbReference>
<evidence type="ECO:0000256" key="2">
    <source>
        <dbReference type="ARBA" id="ARBA00022670"/>
    </source>
</evidence>
<sequence length="827" mass="91902">MNGIEEGVEFLPVNNTKKVEKRGPKRWVVLVTVLVGLFLLSLVACLLVWHFQYRNVRVQKVFNGYLRITNENFLDAYENSNSTEFANLANKVKEALKVLYSGVPSLGPYHKESAVTAFSEGSIIAYYWSEFSIPKYLVEEAECAMAEERVVTLPPRARALSSFVLTSVVAFPTDPRTVQTAQDNSCSFALHARSGELTRFTTPGFPDSPYPARAHCQWTLRGDADSVLSLTFHSFDVASCDDRGSDLVMVYDTLSPVEPRAVVQLCGTYPPSYNLTFLSSQNVLLVTLITNTERRHPGFEATFSQLSKLSSCGGSLRGTHGTFSSPYYPGHYPPNMNCTWDIQVPNNQNVKVLFKLFYLVEPNIPPGSCPKDYVEVNGEKYCGERPQFVVTSKSSRITVRFHSDQSYTDTGFLAEYLSYDSSDPCPGKFMCNTGRCIRNELRCDGWADCTDYSDELNCQCNATYQFTCKNKLCKPLFWLCDSVNDCGDNSDELECSCPAQTFRCGNGKCLPQNQQCDGTDNCGDGSDEAMCDLVRTVACTKHTYRCHNGLCLSKRNPECDGKKDCSDGSDEKDCDCGLRSFTRQSRVVGGTNADEGEWPWQVSLHVQSQGHVCGASIISPNWMVSAAHCFIDERDFRYSDHKMWTAFLGLHDQSKRSATGVQELGLKRIITHPFFNDFTFDYDIAVLELEKPAEYSSTVRPICLPESSHTFPAGKAIWVTGWGHTQEGGTSALILQKGEIRVINQTTCESLLPQQITPRMMCVGYLSGGVDACQGDSGGPLSSVEADGRIFQAGVVSWGDGCAQRDKPGVYTRLSEFRDWIKEQTGV</sequence>
<dbReference type="SMART" id="SM00042">
    <property type="entry name" value="CUB"/>
    <property type="match status" value="2"/>
</dbReference>
<feature type="disulfide bond" evidence="16">
    <location>
        <begin position="516"/>
        <end position="531"/>
    </location>
</feature>
<evidence type="ECO:0000256" key="17">
    <source>
        <dbReference type="SAM" id="Phobius"/>
    </source>
</evidence>
<feature type="disulfide bond" evidence="16">
    <location>
        <begin position="443"/>
        <end position="458"/>
    </location>
</feature>
<dbReference type="Proteomes" id="UP000248482">
    <property type="component" value="Unplaced"/>
</dbReference>
<keyword evidence="11" id="KW-0325">Glycoprotein</keyword>
<feature type="disulfide bond" evidence="16">
    <location>
        <begin position="539"/>
        <end position="551"/>
    </location>
</feature>
<dbReference type="GO" id="GO:0006508">
    <property type="term" value="P:proteolysis"/>
    <property type="evidence" value="ECO:0007669"/>
    <property type="project" value="UniProtKB-KW"/>
</dbReference>
<evidence type="ECO:0000256" key="1">
    <source>
        <dbReference type="ARBA" id="ARBA00004606"/>
    </source>
</evidence>
<dbReference type="SUPFAM" id="SSF82671">
    <property type="entry name" value="SEA domain"/>
    <property type="match status" value="1"/>
</dbReference>
<dbReference type="FunFam" id="4.10.400.10:FF:000119">
    <property type="entry name" value="Suppressor of tumorigenicity 14 protein homolog"/>
    <property type="match status" value="1"/>
</dbReference>
<dbReference type="FunFam" id="4.10.400.10:FF:000117">
    <property type="entry name" value="Suppressor of tumorigenicity 14 protein homolog"/>
    <property type="match status" value="1"/>
</dbReference>
<keyword evidence="21" id="KW-1185">Reference proteome</keyword>
<feature type="domain" description="CUB" evidence="18">
    <location>
        <begin position="186"/>
        <end position="306"/>
    </location>
</feature>
<dbReference type="GO" id="GO:0030855">
    <property type="term" value="P:epithelial cell differentiation"/>
    <property type="evidence" value="ECO:0007669"/>
    <property type="project" value="UniProtKB-ARBA"/>
</dbReference>
<dbReference type="KEGG" id="elk:111153753"/>
<keyword evidence="6 14" id="KW-0720">Serine protease</keyword>
<reference evidence="22 23" key="1">
    <citation type="submission" date="2025-04" db="UniProtKB">
        <authorList>
            <consortium name="RefSeq"/>
        </authorList>
    </citation>
    <scope>IDENTIFICATION</scope>
    <source>
        <tissue evidence="22 23">Blood</tissue>
    </source>
</reference>
<dbReference type="Pfam" id="PF00057">
    <property type="entry name" value="Ldl_recept_a"/>
    <property type="match status" value="4"/>
</dbReference>
<dbReference type="PROSITE" id="PS50240">
    <property type="entry name" value="TRYPSIN_DOM"/>
    <property type="match status" value="1"/>
</dbReference>
<dbReference type="InterPro" id="IPR000082">
    <property type="entry name" value="SEA_dom"/>
</dbReference>
<evidence type="ECO:0000313" key="23">
    <source>
        <dbReference type="RefSeq" id="XP_022368673.1"/>
    </source>
</evidence>
<name>A0A2Y9K6E0_ENHLU</name>
<dbReference type="GO" id="GO:0004252">
    <property type="term" value="F:serine-type endopeptidase activity"/>
    <property type="evidence" value="ECO:0007669"/>
    <property type="project" value="InterPro"/>
</dbReference>
<dbReference type="GO" id="GO:0005886">
    <property type="term" value="C:plasma membrane"/>
    <property type="evidence" value="ECO:0007669"/>
    <property type="project" value="UniProtKB-ARBA"/>
</dbReference>
<dbReference type="RefSeq" id="XP_022368673.1">
    <property type="nucleotide sequence ID" value="XM_022512965.1"/>
</dbReference>
<dbReference type="CTD" id="6768"/>
<dbReference type="InterPro" id="IPR000859">
    <property type="entry name" value="CUB_dom"/>
</dbReference>
<evidence type="ECO:0000256" key="8">
    <source>
        <dbReference type="ARBA" id="ARBA00022989"/>
    </source>
</evidence>
<dbReference type="SMART" id="SM00192">
    <property type="entry name" value="LDLa"/>
    <property type="match status" value="4"/>
</dbReference>
<keyword evidence="9 14" id="KW-0472">Membrane</keyword>
<dbReference type="InterPro" id="IPR023415">
    <property type="entry name" value="LDLR_class-A_CS"/>
</dbReference>
<evidence type="ECO:0000256" key="3">
    <source>
        <dbReference type="ARBA" id="ARBA00022692"/>
    </source>
</evidence>
<gene>
    <name evidence="22 23" type="primary">LOC111153753</name>
</gene>
<feature type="disulfide bond" evidence="16">
    <location>
        <begin position="431"/>
        <end position="449"/>
    </location>
</feature>
<dbReference type="Pfam" id="PF00431">
    <property type="entry name" value="CUB"/>
    <property type="match status" value="2"/>
</dbReference>
<dbReference type="AlphaFoldDB" id="A0A2Y9K6E0"/>
<protein>
    <recommendedName>
        <fullName evidence="14">Suppressor of tumorigenicity 14 protein homolog</fullName>
        <ecNumber evidence="14">3.4.21.109</ecNumber>
    </recommendedName>
    <alternativeName>
        <fullName evidence="14">Serine protease 14</fullName>
    </alternativeName>
</protein>
<comment type="subunit">
    <text evidence="14">Interacts with CDCP1. May interact with TMEFF1.</text>
</comment>
<evidence type="ECO:0000256" key="12">
    <source>
        <dbReference type="ARBA" id="ARBA00052960"/>
    </source>
</evidence>
<feature type="disulfide bond" evidence="16">
    <location>
        <begin position="504"/>
        <end position="522"/>
    </location>
</feature>
<dbReference type="PROSITE" id="PS01209">
    <property type="entry name" value="LDLRA_1"/>
    <property type="match status" value="1"/>
</dbReference>
<dbReference type="PRINTS" id="PR00261">
    <property type="entry name" value="LDLRECEPTOR"/>
</dbReference>
<keyword evidence="5 14" id="KW-0378">Hydrolase</keyword>
<organism evidence="21 23">
    <name type="scientific">Enhydra lutris kenyoni</name>
    <name type="common">northern sea otter</name>
    <dbReference type="NCBI Taxonomy" id="391180"/>
    <lineage>
        <taxon>Eukaryota</taxon>
        <taxon>Metazoa</taxon>
        <taxon>Chordata</taxon>
        <taxon>Craniata</taxon>
        <taxon>Vertebrata</taxon>
        <taxon>Euteleostomi</taxon>
        <taxon>Mammalia</taxon>
        <taxon>Eutheria</taxon>
        <taxon>Laurasiatheria</taxon>
        <taxon>Carnivora</taxon>
        <taxon>Caniformia</taxon>
        <taxon>Musteloidea</taxon>
        <taxon>Mustelidae</taxon>
        <taxon>Lutrinae</taxon>
        <taxon>Enhydra</taxon>
    </lineage>
</organism>
<evidence type="ECO:0000313" key="22">
    <source>
        <dbReference type="RefSeq" id="XP_022368672.1"/>
    </source>
</evidence>
<dbReference type="FunFam" id="4.10.400.10:FF:000114">
    <property type="entry name" value="Suppressor of tumorigenicity 14 protein homolog"/>
    <property type="match status" value="1"/>
</dbReference>
<dbReference type="CDD" id="cd00112">
    <property type="entry name" value="LDLa"/>
    <property type="match status" value="4"/>
</dbReference>
<dbReference type="PROSITE" id="PS00135">
    <property type="entry name" value="TRYPSIN_SER"/>
    <property type="match status" value="1"/>
</dbReference>
<keyword evidence="4" id="KW-0677">Repeat</keyword>
<dbReference type="Pfam" id="PF01390">
    <property type="entry name" value="SEA"/>
    <property type="match status" value="1"/>
</dbReference>
<feature type="domain" description="SEA" evidence="19">
    <location>
        <begin position="58"/>
        <end position="175"/>
    </location>
</feature>
<dbReference type="FunFam" id="2.40.10.10:FF:000003">
    <property type="entry name" value="Transmembrane serine protease 3"/>
    <property type="match status" value="1"/>
</dbReference>
<dbReference type="InterPro" id="IPR036055">
    <property type="entry name" value="LDL_receptor-like_sf"/>
</dbReference>
<keyword evidence="7" id="KW-0735">Signal-anchor</keyword>
<dbReference type="InterPro" id="IPR009003">
    <property type="entry name" value="Peptidase_S1_PA"/>
</dbReference>
<dbReference type="SUPFAM" id="SSF49854">
    <property type="entry name" value="Spermadhesin, CUB domain"/>
    <property type="match status" value="2"/>
</dbReference>
<feature type="active site" description="Charge relay system" evidence="15">
    <location>
        <position position="628"/>
    </location>
</feature>
<dbReference type="FunFam" id="2.60.120.290:FF:000036">
    <property type="entry name" value="Suppressor of tumorigenicity 14 protein homolog"/>
    <property type="match status" value="1"/>
</dbReference>
<dbReference type="Gene3D" id="4.10.400.10">
    <property type="entry name" value="Low-density Lipoprotein Receptor"/>
    <property type="match status" value="4"/>
</dbReference>
<feature type="domain" description="Peptidase S1" evidence="20">
    <location>
        <begin position="587"/>
        <end position="826"/>
    </location>
</feature>
<evidence type="ECO:0000256" key="13">
    <source>
        <dbReference type="ARBA" id="ARBA00058551"/>
    </source>
</evidence>
<evidence type="ECO:0000256" key="6">
    <source>
        <dbReference type="ARBA" id="ARBA00022825"/>
    </source>
</evidence>
<evidence type="ECO:0000256" key="5">
    <source>
        <dbReference type="ARBA" id="ARBA00022801"/>
    </source>
</evidence>
<feature type="domain" description="CUB" evidence="18">
    <location>
        <begin position="312"/>
        <end position="419"/>
    </location>
</feature>
<dbReference type="Gene3D" id="2.60.120.290">
    <property type="entry name" value="Spermadhesin, CUB domain"/>
    <property type="match status" value="2"/>
</dbReference>
<dbReference type="Gene3D" id="3.30.70.960">
    <property type="entry name" value="SEA domain"/>
    <property type="match status" value="1"/>
</dbReference>
<dbReference type="GO" id="GO:0048513">
    <property type="term" value="P:animal organ development"/>
    <property type="evidence" value="ECO:0007669"/>
    <property type="project" value="UniProtKB-ARBA"/>
</dbReference>
<proteinExistence type="inferred from homology"/>
<dbReference type="STRING" id="391180.A0A2Y9K6E0"/>
<keyword evidence="8 17" id="KW-1133">Transmembrane helix</keyword>
<evidence type="ECO:0000259" key="18">
    <source>
        <dbReference type="PROSITE" id="PS01180"/>
    </source>
</evidence>
<evidence type="ECO:0000259" key="20">
    <source>
        <dbReference type="PROSITE" id="PS50240"/>
    </source>
</evidence>
<dbReference type="FunFam" id="2.60.120.290:FF:000032">
    <property type="entry name" value="Suppressor of tumorigenicity 14 protein homolog"/>
    <property type="match status" value="1"/>
</dbReference>
<dbReference type="InterPro" id="IPR002172">
    <property type="entry name" value="LDrepeatLR_classA_rpt"/>
</dbReference>
<feature type="disulfide bond" evidence="16">
    <location>
        <begin position="497"/>
        <end position="509"/>
    </location>
</feature>
<feature type="active site" description="Charge relay system" evidence="15">
    <location>
        <position position="777"/>
    </location>
</feature>
<dbReference type="InterPro" id="IPR033116">
    <property type="entry name" value="TRYPSIN_SER"/>
</dbReference>
<dbReference type="PIRSF" id="PIRSF036370">
    <property type="entry name" value="ST14"/>
    <property type="match status" value="1"/>
</dbReference>
<feature type="disulfide bond" evidence="16">
    <location>
        <begin position="480"/>
        <end position="495"/>
    </location>
</feature>
<dbReference type="InterPro" id="IPR018114">
    <property type="entry name" value="TRYPSIN_HIS"/>
</dbReference>
<comment type="catalytic activity">
    <reaction evidence="12 14">
        <text>Cleaves various synthetic substrates with Arg or Lys at the P1 position and prefers small side-chain amino acids, such as Ala and Gly, at the P2 position.</text>
        <dbReference type="EC" id="3.4.21.109"/>
    </reaction>
</comment>
<keyword evidence="3 17" id="KW-0812">Transmembrane</keyword>
<evidence type="ECO:0000256" key="10">
    <source>
        <dbReference type="ARBA" id="ARBA00023157"/>
    </source>
</evidence>
<dbReference type="PANTHER" id="PTHR24252">
    <property type="entry name" value="ACROSIN-RELATED"/>
    <property type="match status" value="1"/>
</dbReference>
<dbReference type="RefSeq" id="XP_022368672.1">
    <property type="nucleotide sequence ID" value="XM_022512964.1"/>
</dbReference>
<dbReference type="PANTHER" id="PTHR24252:SF17">
    <property type="entry name" value="SUPPRESSOR OF TUMORIGENICITY 14 PROTEIN HOMOLOG-RELATED"/>
    <property type="match status" value="1"/>
</dbReference>
<evidence type="ECO:0000259" key="19">
    <source>
        <dbReference type="PROSITE" id="PS50024"/>
    </source>
</evidence>
<comment type="similarity">
    <text evidence="14">Belongs to the peptidase S1 family.</text>
</comment>
<dbReference type="CDD" id="cd00190">
    <property type="entry name" value="Tryp_SPc"/>
    <property type="match status" value="1"/>
</dbReference>
<dbReference type="InterPro" id="IPR043504">
    <property type="entry name" value="Peptidase_S1_PA_chymotrypsin"/>
</dbReference>
<evidence type="ECO:0000256" key="14">
    <source>
        <dbReference type="PIRNR" id="PIRNR036370"/>
    </source>
</evidence>
<dbReference type="Gene3D" id="2.40.10.10">
    <property type="entry name" value="Trypsin-like serine proteases"/>
    <property type="match status" value="2"/>
</dbReference>
<dbReference type="PROSITE" id="PS50068">
    <property type="entry name" value="LDLRA_2"/>
    <property type="match status" value="4"/>
</dbReference>
<feature type="transmembrane region" description="Helical" evidence="17">
    <location>
        <begin position="27"/>
        <end position="51"/>
    </location>
</feature>
<dbReference type="CDD" id="cd00041">
    <property type="entry name" value="CUB"/>
    <property type="match status" value="2"/>
</dbReference>
<dbReference type="SUPFAM" id="SSF50494">
    <property type="entry name" value="Trypsin-like serine proteases"/>
    <property type="match status" value="1"/>
</dbReference>
<evidence type="ECO:0000256" key="16">
    <source>
        <dbReference type="PROSITE-ProRule" id="PRU00124"/>
    </source>
</evidence>
<dbReference type="FunFam" id="3.30.70.960:FF:000006">
    <property type="entry name" value="Suppressor of tumorigenicity 14 protein homolog"/>
    <property type="match status" value="1"/>
</dbReference>
<dbReference type="InterPro" id="IPR017051">
    <property type="entry name" value="Peptidase_S1A_matripase"/>
</dbReference>
<dbReference type="EC" id="3.4.21.109" evidence="14"/>
<comment type="subcellular location">
    <subcellularLocation>
        <location evidence="1">Membrane</location>
        <topology evidence="1">Single-pass type II membrane protein</topology>
    </subcellularLocation>
</comment>
<evidence type="ECO:0000256" key="7">
    <source>
        <dbReference type="ARBA" id="ARBA00022968"/>
    </source>
</evidence>
<evidence type="ECO:0000256" key="11">
    <source>
        <dbReference type="ARBA" id="ARBA00023180"/>
    </source>
</evidence>
<dbReference type="InterPro" id="IPR036364">
    <property type="entry name" value="SEA_dom_sf"/>
</dbReference>
<dbReference type="InterPro" id="IPR001254">
    <property type="entry name" value="Trypsin_dom"/>
</dbReference>
<dbReference type="GeneID" id="111153753"/>
<accession>A0A2Y9K6E0</accession>
<evidence type="ECO:0000256" key="15">
    <source>
        <dbReference type="PIRSR" id="PIRSR036370-1"/>
    </source>
</evidence>
<comment type="caution">
    <text evidence="16">Lacks conserved residue(s) required for the propagation of feature annotation.</text>
</comment>
<feature type="disulfide bond" evidence="16">
    <location>
        <begin position="559"/>
        <end position="574"/>
    </location>
</feature>
<dbReference type="PROSITE" id="PS01180">
    <property type="entry name" value="CUB"/>
    <property type="match status" value="2"/>
</dbReference>
<dbReference type="PROSITE" id="PS00134">
    <property type="entry name" value="TRYPSIN_HIS"/>
    <property type="match status" value="1"/>
</dbReference>
<evidence type="ECO:0000313" key="21">
    <source>
        <dbReference type="Proteomes" id="UP000248482"/>
    </source>
</evidence>
<dbReference type="FunFam" id="4.10.400.10:FF:000122">
    <property type="entry name" value="Suppressor of tumorigenicity 14 protein homolog"/>
    <property type="match status" value="1"/>
</dbReference>
<dbReference type="OrthoDB" id="6380398at2759"/>
<feature type="active site" description="Charge relay system" evidence="15">
    <location>
        <position position="683"/>
    </location>
</feature>
<keyword evidence="2 14" id="KW-0645">Protease</keyword>
<dbReference type="Pfam" id="PF00089">
    <property type="entry name" value="Trypsin"/>
    <property type="match status" value="1"/>
</dbReference>
<comment type="function">
    <text evidence="13">Exhibits trypsin-like activity as defined by cleavage of synthetic substrates with Arg or Lys as the P1 site. Involved in the terminal differentiation of keratinocytes through prostasin (PRSS8) activation and filaggrin (FLG) processing. Proteolytically cleaves and therefore activates TMPRSS13.</text>
</comment>
<keyword evidence="10 16" id="KW-1015">Disulfide bond</keyword>
<dbReference type="PROSITE" id="PS50024">
    <property type="entry name" value="SEA"/>
    <property type="match status" value="1"/>
</dbReference>
<evidence type="ECO:0000256" key="4">
    <source>
        <dbReference type="ARBA" id="ARBA00022737"/>
    </source>
</evidence>
<evidence type="ECO:0000256" key="9">
    <source>
        <dbReference type="ARBA" id="ARBA00023136"/>
    </source>
</evidence>
<dbReference type="SUPFAM" id="SSF57424">
    <property type="entry name" value="LDL receptor-like module"/>
    <property type="match status" value="4"/>
</dbReference>
<dbReference type="InterPro" id="IPR035914">
    <property type="entry name" value="Sperma_CUB_dom_sf"/>
</dbReference>